<evidence type="ECO:0000256" key="5">
    <source>
        <dbReference type="ARBA" id="ARBA00023136"/>
    </source>
</evidence>
<feature type="signal peptide" evidence="9">
    <location>
        <begin position="1"/>
        <end position="32"/>
    </location>
</feature>
<dbReference type="Pfam" id="PF07686">
    <property type="entry name" value="V-set"/>
    <property type="match status" value="1"/>
</dbReference>
<keyword evidence="4 8" id="KW-1133">Transmembrane helix</keyword>
<dbReference type="Ensembl" id="ENSPSIT00000011175.1">
    <property type="protein sequence ID" value="ENSPSIP00000011119.1"/>
    <property type="gene ID" value="ENSPSIG00000010033.1"/>
</dbReference>
<dbReference type="InterPro" id="IPR003879">
    <property type="entry name" value="Butyrophylin_SPRY"/>
</dbReference>
<feature type="chain" id="PRO_5003905669" description="Ig-like domain-containing protein" evidence="9">
    <location>
        <begin position="33"/>
        <end position="470"/>
    </location>
</feature>
<dbReference type="GeneTree" id="ENSGT00940000153527"/>
<dbReference type="Gene3D" id="2.60.120.920">
    <property type="match status" value="1"/>
</dbReference>
<dbReference type="EMBL" id="AGCU01171652">
    <property type="status" value="NOT_ANNOTATED_CDS"/>
    <property type="molecule type" value="Genomic_DNA"/>
</dbReference>
<dbReference type="SMART" id="SM00409">
    <property type="entry name" value="IG"/>
    <property type="match status" value="1"/>
</dbReference>
<comment type="subcellular location">
    <subcellularLocation>
        <location evidence="1">Membrane</location>
    </subcellularLocation>
</comment>
<dbReference type="AlphaFoldDB" id="K7FSV9"/>
<evidence type="ECO:0000256" key="8">
    <source>
        <dbReference type="SAM" id="Phobius"/>
    </source>
</evidence>
<name>K7FSV9_PELSI</name>
<dbReference type="InterPro" id="IPR003599">
    <property type="entry name" value="Ig_sub"/>
</dbReference>
<dbReference type="SMART" id="SM00406">
    <property type="entry name" value="IGv"/>
    <property type="match status" value="1"/>
</dbReference>
<dbReference type="PANTHER" id="PTHR24100">
    <property type="entry name" value="BUTYROPHILIN"/>
    <property type="match status" value="1"/>
</dbReference>
<feature type="domain" description="B30.2/SPRY" evidence="10">
    <location>
        <begin position="277"/>
        <end position="470"/>
    </location>
</feature>
<evidence type="ECO:0000256" key="7">
    <source>
        <dbReference type="ARBA" id="ARBA00023319"/>
    </source>
</evidence>
<keyword evidence="3 8" id="KW-0812">Transmembrane</keyword>
<feature type="transmembrane region" description="Helical" evidence="8">
    <location>
        <begin position="240"/>
        <end position="261"/>
    </location>
</feature>
<dbReference type="InterPro" id="IPR036179">
    <property type="entry name" value="Ig-like_dom_sf"/>
</dbReference>
<feature type="domain" description="Ig-like" evidence="11">
    <location>
        <begin position="27"/>
        <end position="145"/>
    </location>
</feature>
<dbReference type="SUPFAM" id="SSF49899">
    <property type="entry name" value="Concanavalin A-like lectins/glucanases"/>
    <property type="match status" value="1"/>
</dbReference>
<dbReference type="PRINTS" id="PR01407">
    <property type="entry name" value="BUTYPHLNCDUF"/>
</dbReference>
<dbReference type="InterPro" id="IPR013106">
    <property type="entry name" value="Ig_V-set"/>
</dbReference>
<evidence type="ECO:0000313" key="12">
    <source>
        <dbReference type="Ensembl" id="ENSPSIP00000011119.1"/>
    </source>
</evidence>
<dbReference type="InterPro" id="IPR001870">
    <property type="entry name" value="B30.2/SPRY"/>
</dbReference>
<evidence type="ECO:0000256" key="1">
    <source>
        <dbReference type="ARBA" id="ARBA00004370"/>
    </source>
</evidence>
<evidence type="ECO:0000259" key="10">
    <source>
        <dbReference type="PROSITE" id="PS50188"/>
    </source>
</evidence>
<dbReference type="PROSITE" id="PS50835">
    <property type="entry name" value="IG_LIKE"/>
    <property type="match status" value="1"/>
</dbReference>
<dbReference type="InterPro" id="IPR050504">
    <property type="entry name" value="IgSF_BTN/MOG"/>
</dbReference>
<reference evidence="12" key="4">
    <citation type="submission" date="2025-09" db="UniProtKB">
        <authorList>
            <consortium name="Ensembl"/>
        </authorList>
    </citation>
    <scope>IDENTIFICATION</scope>
</reference>
<keyword evidence="13" id="KW-1185">Reference proteome</keyword>
<dbReference type="Pfam" id="PF00622">
    <property type="entry name" value="SPRY"/>
    <property type="match status" value="1"/>
</dbReference>
<evidence type="ECO:0000256" key="9">
    <source>
        <dbReference type="SAM" id="SignalP"/>
    </source>
</evidence>
<dbReference type="PROSITE" id="PS50188">
    <property type="entry name" value="B302_SPRY"/>
    <property type="match status" value="1"/>
</dbReference>
<dbReference type="InterPro" id="IPR013783">
    <property type="entry name" value="Ig-like_fold"/>
</dbReference>
<dbReference type="GO" id="GO:0009897">
    <property type="term" value="C:external side of plasma membrane"/>
    <property type="evidence" value="ECO:0007669"/>
    <property type="project" value="TreeGrafter"/>
</dbReference>
<dbReference type="SUPFAM" id="SSF48726">
    <property type="entry name" value="Immunoglobulin"/>
    <property type="match status" value="1"/>
</dbReference>
<dbReference type="GO" id="GO:0001817">
    <property type="term" value="P:regulation of cytokine production"/>
    <property type="evidence" value="ECO:0007669"/>
    <property type="project" value="TreeGrafter"/>
</dbReference>
<dbReference type="eggNOG" id="ENOG502QSRZ">
    <property type="taxonomic scope" value="Eukaryota"/>
</dbReference>
<evidence type="ECO:0000256" key="4">
    <source>
        <dbReference type="ARBA" id="ARBA00022989"/>
    </source>
</evidence>
<keyword evidence="7" id="KW-0393">Immunoglobulin domain</keyword>
<organism evidence="12 13">
    <name type="scientific">Pelodiscus sinensis</name>
    <name type="common">Chinese softshell turtle</name>
    <name type="synonym">Trionyx sinensis</name>
    <dbReference type="NCBI Taxonomy" id="13735"/>
    <lineage>
        <taxon>Eukaryota</taxon>
        <taxon>Metazoa</taxon>
        <taxon>Chordata</taxon>
        <taxon>Craniata</taxon>
        <taxon>Vertebrata</taxon>
        <taxon>Euteleostomi</taxon>
        <taxon>Archelosauria</taxon>
        <taxon>Testudinata</taxon>
        <taxon>Testudines</taxon>
        <taxon>Cryptodira</taxon>
        <taxon>Trionychia</taxon>
        <taxon>Trionychidae</taxon>
        <taxon>Pelodiscus</taxon>
    </lineage>
</organism>
<dbReference type="InterPro" id="IPR013320">
    <property type="entry name" value="ConA-like_dom_sf"/>
</dbReference>
<evidence type="ECO:0008006" key="14">
    <source>
        <dbReference type="Google" id="ProtNLM"/>
    </source>
</evidence>
<evidence type="ECO:0000256" key="3">
    <source>
        <dbReference type="ARBA" id="ARBA00022692"/>
    </source>
</evidence>
<accession>K7FSV9</accession>
<evidence type="ECO:0000256" key="2">
    <source>
        <dbReference type="ARBA" id="ARBA00007591"/>
    </source>
</evidence>
<keyword evidence="9" id="KW-0732">Signal</keyword>
<dbReference type="Proteomes" id="UP000007267">
    <property type="component" value="Unassembled WGS sequence"/>
</dbReference>
<reference evidence="13" key="2">
    <citation type="journal article" date="2013" name="Nat. Genet.">
        <title>The draft genomes of soft-shell turtle and green sea turtle yield insights into the development and evolution of the turtle-specific body plan.</title>
        <authorList>
            <person name="Wang Z."/>
            <person name="Pascual-Anaya J."/>
            <person name="Zadissa A."/>
            <person name="Li W."/>
            <person name="Niimura Y."/>
            <person name="Huang Z."/>
            <person name="Li C."/>
            <person name="White S."/>
            <person name="Xiong Z."/>
            <person name="Fang D."/>
            <person name="Wang B."/>
            <person name="Ming Y."/>
            <person name="Chen Y."/>
            <person name="Zheng Y."/>
            <person name="Kuraku S."/>
            <person name="Pignatelli M."/>
            <person name="Herrero J."/>
            <person name="Beal K."/>
            <person name="Nozawa M."/>
            <person name="Li Q."/>
            <person name="Wang J."/>
            <person name="Zhang H."/>
            <person name="Yu L."/>
            <person name="Shigenobu S."/>
            <person name="Wang J."/>
            <person name="Liu J."/>
            <person name="Flicek P."/>
            <person name="Searle S."/>
            <person name="Wang J."/>
            <person name="Kuratani S."/>
            <person name="Yin Y."/>
            <person name="Aken B."/>
            <person name="Zhang G."/>
            <person name="Irie N."/>
        </authorList>
    </citation>
    <scope>NUCLEOTIDE SEQUENCE [LARGE SCALE GENOMIC DNA]</scope>
    <source>
        <strain evidence="13">Daiwa-1</strain>
    </source>
</reference>
<dbReference type="HOGENOM" id="CLU_013137_22_2_1"/>
<dbReference type="GO" id="GO:0005102">
    <property type="term" value="F:signaling receptor binding"/>
    <property type="evidence" value="ECO:0007669"/>
    <property type="project" value="TreeGrafter"/>
</dbReference>
<dbReference type="InterPro" id="IPR003877">
    <property type="entry name" value="SPRY_dom"/>
</dbReference>
<keyword evidence="6" id="KW-1015">Disulfide bond</keyword>
<evidence type="ECO:0000259" key="11">
    <source>
        <dbReference type="PROSITE" id="PS50835"/>
    </source>
</evidence>
<evidence type="ECO:0000313" key="13">
    <source>
        <dbReference type="Proteomes" id="UP000007267"/>
    </source>
</evidence>
<keyword evidence="5 8" id="KW-0472">Membrane</keyword>
<dbReference type="CDD" id="cd05713">
    <property type="entry name" value="IgV_MOG_like"/>
    <property type="match status" value="1"/>
</dbReference>
<sequence length="470" mass="51202">MTGKDPASPPGSALPGYLTLCLLLWAPRLAPAQFTVMGPKCPIAASLGGEAVLSCHLSPRMSAESMEVRWFRSQFSAVVHLYRDGQDQFGEQMPEYRGRTELLKHNIADGKVSLRIRDIRPSDEGQYTCLFQSGDFYEEALLEVQVPGQLHCFRNSENPDWCLDCDSPESGVGHLSRGLMRHTNTANRSGDTNALWLFPAKVVPATPAAGPCLVGCVFAPTSMTLSLADLLIPWDNPWKAGLGVILALWFVLIALASYCFWRQHRAKGDVRRGMVGGGKGRIGERDLNKSQSRAVGTPAQSCAAREVLGLADDAGSSRLERGRGDDKLLRKTEKVAFPIKTERSTGTSQREGLWDSLPFRRITGLLSLFGFQANSRGSSVSSLPLPPAPHSPCVTLSPTGRLTPLSVWLQVSARPSRVGVFLDYEAGEVSFYNVTDRSHLFTFTGTFSGTLHPYFHPGGTNAEPLTICPV</sequence>
<dbReference type="FunFam" id="2.60.40.10:FF:000183">
    <property type="entry name" value="Myelin-oligodendrocyte glycoprotein"/>
    <property type="match status" value="1"/>
</dbReference>
<comment type="similarity">
    <text evidence="2">Belongs to the immunoglobulin superfamily. BTN/MOG family.</text>
</comment>
<reference evidence="12" key="3">
    <citation type="submission" date="2025-08" db="UniProtKB">
        <authorList>
            <consortium name="Ensembl"/>
        </authorList>
    </citation>
    <scope>IDENTIFICATION</scope>
</reference>
<dbReference type="GO" id="GO:0050852">
    <property type="term" value="P:T cell receptor signaling pathway"/>
    <property type="evidence" value="ECO:0007669"/>
    <property type="project" value="TreeGrafter"/>
</dbReference>
<dbReference type="Gene3D" id="2.60.40.10">
    <property type="entry name" value="Immunoglobulins"/>
    <property type="match status" value="1"/>
</dbReference>
<reference evidence="13" key="1">
    <citation type="submission" date="2011-10" db="EMBL/GenBank/DDBJ databases">
        <authorList>
            <consortium name="Soft-shell Turtle Genome Consortium"/>
        </authorList>
    </citation>
    <scope>NUCLEOTIDE SEQUENCE [LARGE SCALE GENOMIC DNA]</scope>
    <source>
        <strain evidence="13">Daiwa-1</strain>
    </source>
</reference>
<protein>
    <recommendedName>
        <fullName evidence="14">Ig-like domain-containing protein</fullName>
    </recommendedName>
</protein>
<dbReference type="InterPro" id="IPR043136">
    <property type="entry name" value="B30.2/SPRY_sf"/>
</dbReference>
<dbReference type="EMBL" id="AGCU01171651">
    <property type="status" value="NOT_ANNOTATED_CDS"/>
    <property type="molecule type" value="Genomic_DNA"/>
</dbReference>
<proteinExistence type="inferred from homology"/>
<evidence type="ECO:0000256" key="6">
    <source>
        <dbReference type="ARBA" id="ARBA00023157"/>
    </source>
</evidence>
<dbReference type="InterPro" id="IPR007110">
    <property type="entry name" value="Ig-like_dom"/>
</dbReference>